<keyword evidence="5 7" id="KW-0408">Iron</keyword>
<dbReference type="InterPro" id="IPR002403">
    <property type="entry name" value="Cyt_P450_E_grp-IV"/>
</dbReference>
<sequence length="531" mass="60046">MAPASLLYLYARDYAPMAILATVVAYYILQTYRKYLQLQHIPGPSGVGWTKWWLAKHQGRGNLCCDLEEVAYKHGPIARIAPDWVLVSDPSEIRRIWSVHSGYRRSDWYRGFRFDPNRDSLLTASNNKEHHAIRLKLLQGYGGKGLGDQEIPVDKAVLAFIELIDREYLTTTDSTNGHVTPRPMDGARVFLYFSQDVNSAIEFGEPFGYMQMNSDFNGIIEAFEMMMGATNVMALFPPLLWLIKSPLVKPLLPKPTDKTGVGRLLGIVQEKVQQRYREIENNENVNRPRDVLQSFVTSSLSPTEVEAEALVHLLGGTDTTAAALRTTIFYLSVKPTAYNTLRAEIDAFFKAGKATRPVITDTEAKSLPYLQAVIKEGLRIWPPITGLMAKSSEKDDIICGKKIPAGTHVAWAALAVMRNKELFGEDAQQFEPGRWIAAAKEAKKEGQEGEAARTRLKEMESVQSMVFVMGSRWECLGRRLALMEMGKVLFELLLRYDFAIADPVKPFQWWNYGFTIHEKMNFIVTKRDIPL</sequence>
<comment type="cofactor">
    <cofactor evidence="1 7">
        <name>heme</name>
        <dbReference type="ChEBI" id="CHEBI:30413"/>
    </cofactor>
</comment>
<feature type="binding site" description="axial binding residue" evidence="7">
    <location>
        <position position="475"/>
    </location>
    <ligand>
        <name>heme</name>
        <dbReference type="ChEBI" id="CHEBI:30413"/>
    </ligand>
    <ligandPart>
        <name>Fe</name>
        <dbReference type="ChEBI" id="CHEBI:18248"/>
    </ligandPart>
</feature>
<organism evidence="9 10">
    <name type="scientific">Rhypophila decipiens</name>
    <dbReference type="NCBI Taxonomy" id="261697"/>
    <lineage>
        <taxon>Eukaryota</taxon>
        <taxon>Fungi</taxon>
        <taxon>Dikarya</taxon>
        <taxon>Ascomycota</taxon>
        <taxon>Pezizomycotina</taxon>
        <taxon>Sordariomycetes</taxon>
        <taxon>Sordariomycetidae</taxon>
        <taxon>Sordariales</taxon>
        <taxon>Naviculisporaceae</taxon>
        <taxon>Rhypophila</taxon>
    </lineage>
</organism>
<keyword evidence="6" id="KW-0560">Oxidoreductase</keyword>
<evidence type="ECO:0000256" key="4">
    <source>
        <dbReference type="ARBA" id="ARBA00022723"/>
    </source>
</evidence>
<evidence type="ECO:0000256" key="6">
    <source>
        <dbReference type="ARBA" id="ARBA00023033"/>
    </source>
</evidence>
<keyword evidence="8" id="KW-1133">Transmembrane helix</keyword>
<dbReference type="GO" id="GO:0004497">
    <property type="term" value="F:monooxygenase activity"/>
    <property type="evidence" value="ECO:0007669"/>
    <property type="project" value="UniProtKB-KW"/>
</dbReference>
<dbReference type="PANTHER" id="PTHR24305:SF168">
    <property type="entry name" value="P450, PUTATIVE (EUROFUNG)-RELATED"/>
    <property type="match status" value="1"/>
</dbReference>
<dbReference type="InterPro" id="IPR001128">
    <property type="entry name" value="Cyt_P450"/>
</dbReference>
<dbReference type="PRINTS" id="PR00465">
    <property type="entry name" value="EP450IV"/>
</dbReference>
<reference evidence="9" key="1">
    <citation type="journal article" date="2023" name="Mol. Phylogenet. Evol.">
        <title>Genome-scale phylogeny and comparative genomics of the fungal order Sordariales.</title>
        <authorList>
            <person name="Hensen N."/>
            <person name="Bonometti L."/>
            <person name="Westerberg I."/>
            <person name="Brannstrom I.O."/>
            <person name="Guillou S."/>
            <person name="Cros-Aarteil S."/>
            <person name="Calhoun S."/>
            <person name="Haridas S."/>
            <person name="Kuo A."/>
            <person name="Mondo S."/>
            <person name="Pangilinan J."/>
            <person name="Riley R."/>
            <person name="LaButti K."/>
            <person name="Andreopoulos B."/>
            <person name="Lipzen A."/>
            <person name="Chen C."/>
            <person name="Yan M."/>
            <person name="Daum C."/>
            <person name="Ng V."/>
            <person name="Clum A."/>
            <person name="Steindorff A."/>
            <person name="Ohm R.A."/>
            <person name="Martin F."/>
            <person name="Silar P."/>
            <person name="Natvig D.O."/>
            <person name="Lalanne C."/>
            <person name="Gautier V."/>
            <person name="Ament-Velasquez S.L."/>
            <person name="Kruys A."/>
            <person name="Hutchinson M.I."/>
            <person name="Powell A.J."/>
            <person name="Barry K."/>
            <person name="Miller A.N."/>
            <person name="Grigoriev I.V."/>
            <person name="Debuchy R."/>
            <person name="Gladieux P."/>
            <person name="Hiltunen Thoren M."/>
            <person name="Johannesson H."/>
        </authorList>
    </citation>
    <scope>NUCLEOTIDE SEQUENCE</scope>
    <source>
        <strain evidence="9">PSN293</strain>
    </source>
</reference>
<keyword evidence="8" id="KW-0472">Membrane</keyword>
<dbReference type="InterPro" id="IPR050121">
    <property type="entry name" value="Cytochrome_P450_monoxygenase"/>
</dbReference>
<dbReference type="CDD" id="cd11060">
    <property type="entry name" value="CYP57A1-like"/>
    <property type="match status" value="1"/>
</dbReference>
<keyword evidence="4 7" id="KW-0479">Metal-binding</keyword>
<dbReference type="PANTHER" id="PTHR24305">
    <property type="entry name" value="CYTOCHROME P450"/>
    <property type="match status" value="1"/>
</dbReference>
<evidence type="ECO:0000313" key="9">
    <source>
        <dbReference type="EMBL" id="KAK4207579.1"/>
    </source>
</evidence>
<dbReference type="AlphaFoldDB" id="A0AAN7B276"/>
<feature type="transmembrane region" description="Helical" evidence="8">
    <location>
        <begin position="6"/>
        <end position="29"/>
    </location>
</feature>
<accession>A0AAN7B276</accession>
<evidence type="ECO:0000256" key="8">
    <source>
        <dbReference type="SAM" id="Phobius"/>
    </source>
</evidence>
<keyword evidence="6" id="KW-0503">Monooxygenase</keyword>
<keyword evidence="10" id="KW-1185">Reference proteome</keyword>
<protein>
    <submittedName>
        <fullName evidence="9">Cytochrome P450 family protein</fullName>
    </submittedName>
</protein>
<evidence type="ECO:0000256" key="7">
    <source>
        <dbReference type="PIRSR" id="PIRSR602403-1"/>
    </source>
</evidence>
<dbReference type="GO" id="GO:0016705">
    <property type="term" value="F:oxidoreductase activity, acting on paired donors, with incorporation or reduction of molecular oxygen"/>
    <property type="evidence" value="ECO:0007669"/>
    <property type="project" value="InterPro"/>
</dbReference>
<proteinExistence type="inferred from homology"/>
<comment type="similarity">
    <text evidence="2">Belongs to the cytochrome P450 family.</text>
</comment>
<evidence type="ECO:0000256" key="3">
    <source>
        <dbReference type="ARBA" id="ARBA00022617"/>
    </source>
</evidence>
<reference evidence="9" key="2">
    <citation type="submission" date="2023-05" db="EMBL/GenBank/DDBJ databases">
        <authorList>
            <consortium name="Lawrence Berkeley National Laboratory"/>
            <person name="Steindorff A."/>
            <person name="Hensen N."/>
            <person name="Bonometti L."/>
            <person name="Westerberg I."/>
            <person name="Brannstrom I.O."/>
            <person name="Guillou S."/>
            <person name="Cros-Aarteil S."/>
            <person name="Calhoun S."/>
            <person name="Haridas S."/>
            <person name="Kuo A."/>
            <person name="Mondo S."/>
            <person name="Pangilinan J."/>
            <person name="Riley R."/>
            <person name="Labutti K."/>
            <person name="Andreopoulos B."/>
            <person name="Lipzen A."/>
            <person name="Chen C."/>
            <person name="Yanf M."/>
            <person name="Daum C."/>
            <person name="Ng V."/>
            <person name="Clum A."/>
            <person name="Ohm R."/>
            <person name="Martin F."/>
            <person name="Silar P."/>
            <person name="Natvig D."/>
            <person name="Lalanne C."/>
            <person name="Gautier V."/>
            <person name="Ament-Velasquez S.L."/>
            <person name="Kruys A."/>
            <person name="Hutchinson M.I."/>
            <person name="Powell A.J."/>
            <person name="Barry K."/>
            <person name="Miller A.N."/>
            <person name="Grigoriev I.V."/>
            <person name="Debuchy R."/>
            <person name="Gladieux P."/>
            <person name="Thoren M.H."/>
            <person name="Johannesson H."/>
        </authorList>
    </citation>
    <scope>NUCLEOTIDE SEQUENCE</scope>
    <source>
        <strain evidence="9">PSN293</strain>
    </source>
</reference>
<keyword evidence="3 7" id="KW-0349">Heme</keyword>
<evidence type="ECO:0000313" key="10">
    <source>
        <dbReference type="Proteomes" id="UP001301769"/>
    </source>
</evidence>
<evidence type="ECO:0000256" key="1">
    <source>
        <dbReference type="ARBA" id="ARBA00001971"/>
    </source>
</evidence>
<dbReference type="Pfam" id="PF00067">
    <property type="entry name" value="p450"/>
    <property type="match status" value="1"/>
</dbReference>
<dbReference type="PRINTS" id="PR00385">
    <property type="entry name" value="P450"/>
</dbReference>
<dbReference type="Gene3D" id="1.10.630.10">
    <property type="entry name" value="Cytochrome P450"/>
    <property type="match status" value="1"/>
</dbReference>
<evidence type="ECO:0000256" key="2">
    <source>
        <dbReference type="ARBA" id="ARBA00010617"/>
    </source>
</evidence>
<keyword evidence="8" id="KW-0812">Transmembrane</keyword>
<dbReference type="GO" id="GO:0020037">
    <property type="term" value="F:heme binding"/>
    <property type="evidence" value="ECO:0007669"/>
    <property type="project" value="InterPro"/>
</dbReference>
<dbReference type="EMBL" id="MU858286">
    <property type="protein sequence ID" value="KAK4207579.1"/>
    <property type="molecule type" value="Genomic_DNA"/>
</dbReference>
<dbReference type="Proteomes" id="UP001301769">
    <property type="component" value="Unassembled WGS sequence"/>
</dbReference>
<dbReference type="SUPFAM" id="SSF48264">
    <property type="entry name" value="Cytochrome P450"/>
    <property type="match status" value="1"/>
</dbReference>
<dbReference type="GO" id="GO:0005506">
    <property type="term" value="F:iron ion binding"/>
    <property type="evidence" value="ECO:0007669"/>
    <property type="project" value="InterPro"/>
</dbReference>
<evidence type="ECO:0000256" key="5">
    <source>
        <dbReference type="ARBA" id="ARBA00023004"/>
    </source>
</evidence>
<dbReference type="InterPro" id="IPR036396">
    <property type="entry name" value="Cyt_P450_sf"/>
</dbReference>
<comment type="caution">
    <text evidence="9">The sequence shown here is derived from an EMBL/GenBank/DDBJ whole genome shotgun (WGS) entry which is preliminary data.</text>
</comment>
<gene>
    <name evidence="9" type="ORF">QBC37DRAFT_433226</name>
</gene>
<name>A0AAN7B276_9PEZI</name>